<dbReference type="AlphaFoldDB" id="C4LE05"/>
<feature type="domain" description="Metallo-beta-lactamase" evidence="1">
    <location>
        <begin position="23"/>
        <end position="249"/>
    </location>
</feature>
<dbReference type="Proteomes" id="UP000009073">
    <property type="component" value="Chromosome"/>
</dbReference>
<dbReference type="RefSeq" id="WP_012729425.1">
    <property type="nucleotide sequence ID" value="NC_012691.1"/>
</dbReference>
<evidence type="ECO:0000313" key="2">
    <source>
        <dbReference type="EMBL" id="ACQ92826.1"/>
    </source>
</evidence>
<dbReference type="InterPro" id="IPR036866">
    <property type="entry name" value="RibonucZ/Hydroxyglut_hydro"/>
</dbReference>
<dbReference type="Pfam" id="PF00753">
    <property type="entry name" value="Lactamase_B"/>
    <property type="match status" value="1"/>
</dbReference>
<dbReference type="PANTHER" id="PTHR13754">
    <property type="entry name" value="METALLO-BETA-LACTAMASE SUPERFAMILY PROTEIN"/>
    <property type="match status" value="1"/>
</dbReference>
<name>C4LE05_TOLAT</name>
<accession>C4LE05</accession>
<reference evidence="3" key="1">
    <citation type="submission" date="2009-05" db="EMBL/GenBank/DDBJ databases">
        <title>Complete sequence of Tolumonas auensis DSM 9187.</title>
        <authorList>
            <consortium name="US DOE Joint Genome Institute"/>
            <person name="Lucas S."/>
            <person name="Copeland A."/>
            <person name="Lapidus A."/>
            <person name="Glavina del Rio T."/>
            <person name="Tice H."/>
            <person name="Bruce D."/>
            <person name="Goodwin L."/>
            <person name="Pitluck S."/>
            <person name="Chertkov O."/>
            <person name="Brettin T."/>
            <person name="Detter J.C."/>
            <person name="Han C."/>
            <person name="Larimer F."/>
            <person name="Land M."/>
            <person name="Hauser L."/>
            <person name="Kyrpides N."/>
            <person name="Mikhailova N."/>
            <person name="Spring S."/>
            <person name="Beller H."/>
        </authorList>
    </citation>
    <scope>NUCLEOTIDE SEQUENCE [LARGE SCALE GENOMIC DNA]</scope>
    <source>
        <strain evidence="3">DSM 9187 / TA4</strain>
    </source>
</reference>
<dbReference type="Gene3D" id="3.60.15.10">
    <property type="entry name" value="Ribonuclease Z/Hydroxyacylglutathione hydrolase-like"/>
    <property type="match status" value="1"/>
</dbReference>
<evidence type="ECO:0000259" key="1">
    <source>
        <dbReference type="SMART" id="SM00849"/>
    </source>
</evidence>
<dbReference type="OrthoDB" id="9803916at2"/>
<evidence type="ECO:0000313" key="3">
    <source>
        <dbReference type="Proteomes" id="UP000009073"/>
    </source>
</evidence>
<dbReference type="SUPFAM" id="SSF56281">
    <property type="entry name" value="Metallo-hydrolase/oxidoreductase"/>
    <property type="match status" value="1"/>
</dbReference>
<dbReference type="HOGENOM" id="CLU_036012_0_0_6"/>
<reference evidence="2 3" key="2">
    <citation type="journal article" date="2011" name="Stand. Genomic Sci.">
        <title>Complete genome sequence of Tolumonas auensis type strain (TA 4).</title>
        <authorList>
            <person name="Chertkov O."/>
            <person name="Copeland A."/>
            <person name="Lucas S."/>
            <person name="Lapidus A."/>
            <person name="Berry K.W."/>
            <person name="Detter J.C."/>
            <person name="Del Rio T.G."/>
            <person name="Hammon N."/>
            <person name="Dalin E."/>
            <person name="Tice H."/>
            <person name="Pitluck S."/>
            <person name="Richardson P."/>
            <person name="Bruce D."/>
            <person name="Goodwin L."/>
            <person name="Han C."/>
            <person name="Tapia R."/>
            <person name="Saunders E."/>
            <person name="Schmutz J."/>
            <person name="Brettin T."/>
            <person name="Larimer F."/>
            <person name="Land M."/>
            <person name="Hauser L."/>
            <person name="Spring S."/>
            <person name="Rohde M."/>
            <person name="Kyrpides N.C."/>
            <person name="Ivanova N."/>
            <person name="Goker M."/>
            <person name="Beller H.R."/>
            <person name="Klenk H.P."/>
            <person name="Woyke T."/>
        </authorList>
    </citation>
    <scope>NUCLEOTIDE SEQUENCE [LARGE SCALE GENOMIC DNA]</scope>
    <source>
        <strain evidence="3">DSM 9187 / TA4</strain>
    </source>
</reference>
<dbReference type="KEGG" id="tau:Tola_1208"/>
<proteinExistence type="predicted"/>
<dbReference type="CDD" id="cd07713">
    <property type="entry name" value="DHPS-like_MBL-fold"/>
    <property type="match status" value="1"/>
</dbReference>
<dbReference type="InterPro" id="IPR052926">
    <property type="entry name" value="Metallo-beta-lactamase_dom"/>
</dbReference>
<dbReference type="InterPro" id="IPR041712">
    <property type="entry name" value="DHPS-like_MBL-fold"/>
</dbReference>
<dbReference type="PANTHER" id="PTHR13754:SF13">
    <property type="entry name" value="METALLO-BETA-LACTAMASE SUPERFAMILY PROTEIN (AFU_ORTHOLOGUE AFUA_3G07630)"/>
    <property type="match status" value="1"/>
</dbReference>
<protein>
    <submittedName>
        <fullName evidence="2">Beta-lactamase domain protein</fullName>
    </submittedName>
</protein>
<dbReference type="eggNOG" id="COG1237">
    <property type="taxonomic scope" value="Bacteria"/>
</dbReference>
<dbReference type="InterPro" id="IPR001279">
    <property type="entry name" value="Metallo-B-lactamas"/>
</dbReference>
<dbReference type="SMART" id="SM00849">
    <property type="entry name" value="Lactamase_B"/>
    <property type="match status" value="1"/>
</dbReference>
<gene>
    <name evidence="2" type="ordered locus">Tola_1208</name>
</gene>
<sequence length="282" mass="30951">MSCLFELTVICDNHAAEGLLPEHGLAFVLRADENKILFDTGSGETLIHNATKLGIDLADITYLVLSHGHYDHTGGIAQVLHLNEHCPLIAHPFVLSERYSRHPDRPVRRISMPFSVQAALQQLSPIRLRCQSVSSMLSNNVGVTGKIPRTSLFEDTGGPFYIDEAGQFNDAIPDDQALWINTPQGLVIILGCCHAGVVNTIEYIRHLAGESRVAGIIGGLHLLHASPERIEQTLIYLKKLKPDFIYAGHCTGDDVIVTMRENLRDTAVCQLYAGIDIGTVRS</sequence>
<dbReference type="STRING" id="595494.Tola_1208"/>
<dbReference type="GO" id="GO:0016740">
    <property type="term" value="F:transferase activity"/>
    <property type="evidence" value="ECO:0007669"/>
    <property type="project" value="TreeGrafter"/>
</dbReference>
<dbReference type="EMBL" id="CP001616">
    <property type="protein sequence ID" value="ACQ92826.1"/>
    <property type="molecule type" value="Genomic_DNA"/>
</dbReference>
<organism evidence="2 3">
    <name type="scientific">Tolumonas auensis (strain DSM 9187 / NBRC 110442 / TA 4)</name>
    <dbReference type="NCBI Taxonomy" id="595494"/>
    <lineage>
        <taxon>Bacteria</taxon>
        <taxon>Pseudomonadati</taxon>
        <taxon>Pseudomonadota</taxon>
        <taxon>Gammaproteobacteria</taxon>
        <taxon>Aeromonadales</taxon>
        <taxon>Aeromonadaceae</taxon>
        <taxon>Tolumonas</taxon>
    </lineage>
</organism>
<keyword evidence="3" id="KW-1185">Reference proteome</keyword>